<organism evidence="1 2">
    <name type="scientific">Skermanella stibiiresistens SB22</name>
    <dbReference type="NCBI Taxonomy" id="1385369"/>
    <lineage>
        <taxon>Bacteria</taxon>
        <taxon>Pseudomonadati</taxon>
        <taxon>Pseudomonadota</taxon>
        <taxon>Alphaproteobacteria</taxon>
        <taxon>Rhodospirillales</taxon>
        <taxon>Azospirillaceae</taxon>
        <taxon>Skermanella</taxon>
    </lineage>
</organism>
<keyword evidence="2" id="KW-1185">Reference proteome</keyword>
<reference evidence="1 2" key="1">
    <citation type="submission" date="2013-08" db="EMBL/GenBank/DDBJ databases">
        <title>The genome sequence of Skermanella stibiiresistens.</title>
        <authorList>
            <person name="Zhu W."/>
            <person name="Wang G."/>
        </authorList>
    </citation>
    <scope>NUCLEOTIDE SEQUENCE [LARGE SCALE GENOMIC DNA]</scope>
    <source>
        <strain evidence="1 2">SB22</strain>
    </source>
</reference>
<dbReference type="OrthoDB" id="9955220at2"/>
<evidence type="ECO:0000313" key="2">
    <source>
        <dbReference type="Proteomes" id="UP000019486"/>
    </source>
</evidence>
<sequence>MPTPARFEARFDIGLGDIRVSGSDGSTLTDADAVCLGAMVGEVLDEMDRCGFDPHSAHFTIARRPDGEGAPVR</sequence>
<proteinExistence type="predicted"/>
<protein>
    <submittedName>
        <fullName evidence="1">Uncharacterized protein</fullName>
    </submittedName>
</protein>
<gene>
    <name evidence="1" type="ORF">N825_12720</name>
</gene>
<evidence type="ECO:0000313" key="1">
    <source>
        <dbReference type="EMBL" id="EWY38669.1"/>
    </source>
</evidence>
<dbReference type="AlphaFoldDB" id="W9GY04"/>
<dbReference type="EMBL" id="AVFL01000017">
    <property type="protein sequence ID" value="EWY38669.1"/>
    <property type="molecule type" value="Genomic_DNA"/>
</dbReference>
<dbReference type="RefSeq" id="WP_037456834.1">
    <property type="nucleotide sequence ID" value="NZ_AVFL01000017.1"/>
</dbReference>
<name>W9GY04_9PROT</name>
<dbReference type="Proteomes" id="UP000019486">
    <property type="component" value="Unassembled WGS sequence"/>
</dbReference>
<comment type="caution">
    <text evidence="1">The sequence shown here is derived from an EMBL/GenBank/DDBJ whole genome shotgun (WGS) entry which is preliminary data.</text>
</comment>
<accession>W9GY04</accession>